<evidence type="ECO:0000256" key="3">
    <source>
        <dbReference type="SAM" id="SignalP"/>
    </source>
</evidence>
<dbReference type="InterPro" id="IPR019734">
    <property type="entry name" value="TPR_rpt"/>
</dbReference>
<dbReference type="SMART" id="SM00028">
    <property type="entry name" value="TPR"/>
    <property type="match status" value="1"/>
</dbReference>
<name>A0A937X9D5_UNCEI</name>
<comment type="caution">
    <text evidence="4">The sequence shown here is derived from an EMBL/GenBank/DDBJ whole genome shotgun (WGS) entry which is preliminary data.</text>
</comment>
<keyword evidence="2" id="KW-1133">Transmembrane helix</keyword>
<dbReference type="EMBL" id="VGIY01000025">
    <property type="protein sequence ID" value="MBM3316597.1"/>
    <property type="molecule type" value="Genomic_DNA"/>
</dbReference>
<dbReference type="AlphaFoldDB" id="A0A937X9D5"/>
<gene>
    <name evidence="4" type="ORF">FJY75_01970</name>
</gene>
<feature type="transmembrane region" description="Helical" evidence="2">
    <location>
        <begin position="176"/>
        <end position="193"/>
    </location>
</feature>
<dbReference type="InterPro" id="IPR011990">
    <property type="entry name" value="TPR-like_helical_dom_sf"/>
</dbReference>
<evidence type="ECO:0000313" key="5">
    <source>
        <dbReference type="Proteomes" id="UP000748308"/>
    </source>
</evidence>
<protein>
    <recommendedName>
        <fullName evidence="6">Tetratricopeptide repeat protein</fullName>
    </recommendedName>
</protein>
<dbReference type="SUPFAM" id="SSF48452">
    <property type="entry name" value="TPR-like"/>
    <property type="match status" value="1"/>
</dbReference>
<keyword evidence="2" id="KW-0812">Transmembrane</keyword>
<dbReference type="Gene3D" id="1.25.40.10">
    <property type="entry name" value="Tetratricopeptide repeat domain"/>
    <property type="match status" value="1"/>
</dbReference>
<feature type="transmembrane region" description="Helical" evidence="2">
    <location>
        <begin position="145"/>
        <end position="164"/>
    </location>
</feature>
<dbReference type="Gene3D" id="2.30.30.40">
    <property type="entry name" value="SH3 Domains"/>
    <property type="match status" value="1"/>
</dbReference>
<organism evidence="4 5">
    <name type="scientific">Eiseniibacteriota bacterium</name>
    <dbReference type="NCBI Taxonomy" id="2212470"/>
    <lineage>
        <taxon>Bacteria</taxon>
        <taxon>Candidatus Eiseniibacteriota</taxon>
    </lineage>
</organism>
<evidence type="ECO:0000256" key="1">
    <source>
        <dbReference type="PROSITE-ProRule" id="PRU00339"/>
    </source>
</evidence>
<keyword evidence="2" id="KW-0472">Membrane</keyword>
<evidence type="ECO:0000256" key="2">
    <source>
        <dbReference type="SAM" id="Phobius"/>
    </source>
</evidence>
<keyword evidence="3" id="KW-0732">Signal</keyword>
<proteinExistence type="predicted"/>
<dbReference type="Proteomes" id="UP000748308">
    <property type="component" value="Unassembled WGS sequence"/>
</dbReference>
<reference evidence="4" key="1">
    <citation type="submission" date="2019-03" db="EMBL/GenBank/DDBJ databases">
        <title>Lake Tanganyika Metagenome-Assembled Genomes (MAGs).</title>
        <authorList>
            <person name="Tran P."/>
        </authorList>
    </citation>
    <scope>NUCLEOTIDE SEQUENCE</scope>
    <source>
        <strain evidence="4">M_DeepCast_400m_m2_100</strain>
    </source>
</reference>
<dbReference type="PROSITE" id="PS50005">
    <property type="entry name" value="TPR"/>
    <property type="match status" value="1"/>
</dbReference>
<accession>A0A937X9D5</accession>
<sequence length="270" mass="28644">MSARRWRGAIAIACLGLWLPGGLAATAWAGVPHEVVESLGAAEQAYARGDNAAAVEAYRAVLRAGWESASLYYNLGSACHRAGEQGWAIAYLEQARRLAPRDADIRHNLALARRGAKQGAPQLETSWLLGLLAGMLDSVSPAGSVRLFLAGVWIAAFALAAAGWTGPALRRWGRRLVLASLLFLGAGLGLLALKGYQARSAPGGVVVAAEAEVRSGPLRGETVRFVLPAGTLVHLGRSAEGWREVWLSTEMRGWVSADELAALAPPRWRP</sequence>
<keyword evidence="1" id="KW-0802">TPR repeat</keyword>
<feature type="repeat" description="TPR" evidence="1">
    <location>
        <begin position="69"/>
        <end position="102"/>
    </location>
</feature>
<feature type="chain" id="PRO_5037106833" description="Tetratricopeptide repeat protein" evidence="3">
    <location>
        <begin position="30"/>
        <end position="270"/>
    </location>
</feature>
<evidence type="ECO:0000313" key="4">
    <source>
        <dbReference type="EMBL" id="MBM3316597.1"/>
    </source>
</evidence>
<evidence type="ECO:0008006" key="6">
    <source>
        <dbReference type="Google" id="ProtNLM"/>
    </source>
</evidence>
<feature type="signal peptide" evidence="3">
    <location>
        <begin position="1"/>
        <end position="29"/>
    </location>
</feature>